<keyword evidence="8" id="KW-0539">Nucleus</keyword>
<evidence type="ECO:0000313" key="15">
    <source>
        <dbReference type="Proteomes" id="UP000285301"/>
    </source>
</evidence>
<dbReference type="InterPro" id="IPR016024">
    <property type="entry name" value="ARM-type_fold"/>
</dbReference>
<comment type="function">
    <text evidence="10">Regulatory subunit of the condensin complex, a complex required for conversion of interphase chromatin into mitotic-like condense chromosomes. The condensin complex probably introduces positive supercoils into relaxed DNA in the presence of type I topoisomerases and converts nicked DNA into positive knotted forms in the presence of type II topoisomerases.</text>
</comment>
<comment type="similarity">
    <text evidence="3 10">Belongs to the CND1 (condensin subunit 1) family.</text>
</comment>
<dbReference type="Gene3D" id="1.25.10.10">
    <property type="entry name" value="Leucine-rich Repeat Variant"/>
    <property type="match status" value="2"/>
</dbReference>
<dbReference type="GO" id="GO:0000779">
    <property type="term" value="C:condensed chromosome, centromeric region"/>
    <property type="evidence" value="ECO:0007669"/>
    <property type="project" value="TreeGrafter"/>
</dbReference>
<dbReference type="InterPro" id="IPR026971">
    <property type="entry name" value="CND1/NCAPD3"/>
</dbReference>
<organism evidence="14 15">
    <name type="scientific">Dinothrombium tinctorium</name>
    <dbReference type="NCBI Taxonomy" id="1965070"/>
    <lineage>
        <taxon>Eukaryota</taxon>
        <taxon>Metazoa</taxon>
        <taxon>Ecdysozoa</taxon>
        <taxon>Arthropoda</taxon>
        <taxon>Chelicerata</taxon>
        <taxon>Arachnida</taxon>
        <taxon>Acari</taxon>
        <taxon>Acariformes</taxon>
        <taxon>Trombidiformes</taxon>
        <taxon>Prostigmata</taxon>
        <taxon>Anystina</taxon>
        <taxon>Parasitengona</taxon>
        <taxon>Trombidioidea</taxon>
        <taxon>Trombidiidae</taxon>
        <taxon>Dinothrombium</taxon>
    </lineage>
</organism>
<sequence>MSFKFIPPLKLADLKAARNESSVYVVSNEYSSKEVALELKGTKLNVQEKSVSIGPEFILEDFDLFYSVLVNFSSLEQNVKSEAWRIIYKSICTFAENISDNLNDSRTLNETHDRNRTCNVLKMNLFVYCYMLELFEDQDSKNTSDIEAQNKERGIKMLLELFSMSIHRLFAPPVIEEELINCITKCCWKILENPKNKPLYTNLFHILGLAVEKHGQSLSFCLKIIQILQHKEQMVPTLAQLVETIIKNYNQRLILSELFIEVGRIDTRELSRDSSGARAVSSFLVEIVERCPAEALPSVSHVLGFLDEDAYLMRNASLSIIGGLVSKVLSEDEMDAKSKNLRDTLLDKLEAHIHDVNAFTRGRALQVWCRLSDECKIPLTRWESLVPMAAGRLKDKACYVRKSAIQFMTSFLKKNEFVATIPTQSLKEAYEKEKGKLKTLMGMIGKENDEEMMETKEDSLEQWNKIQPEMIKFWEELDSSSASGDDSSDKNVTNVSDCNDIKDALERFCDLIVNKNESTMLPPTLKLCKRLFLKARNQKASFDLNNREVRKNVEAAASIIISNSQSTSATTKVSLARLSCSESSMVDEVNKQQLLVKYLHDCFKFAEEIKKIFPIMCELLQSRNVSDVQEVINFFVSAYELNVPDSLIGIRKMLCLVFSQEAAIREAVVKAYKNVYLESIQLSEMTVRNRAITIVKNLTELISGANIGELISLEELLKQFMASGDLDNNCIQVMWERFAMKIPNTTLEESRIAVLLIAMISNSNSEIIRKNFDTLIDIGLSERANNDLQMVNNTCIALRKAVDNQGKLDLRSLPYRFPATHRLFSRLSENLISTLFALEADNWVSACDEALKVIFLLAENPDKLCEDILKCMIKEIMTNCKIDITDINSNASSGIQSGLFQSSQESNSETIGNSHAKDDVINAEVLARFITFIGSVALNILIHLEVNILTELKIRNALKEEKDKRKSNGLKTPRIRRSLPSTPRTPNAGNDQLEEEMGLAGAGSAEDFESEFISRLCNEEIVEYDLSTGNLLARLSSVIITVASDPIRYPDPHLRAAATLSLAKYMAVSEKFCSRHLQLFFTILEKSPEPLIRANAMIAIGDLCIRYPNILDPWTSQLYSPLRDRDVTVRTNALKVISRLILSDMVKVKGQISEMAVLMVDDNPNLSSMAKLFFTELGKKQNAIYNVLPDIISHLSDTEIGIEENNFRSIMKYLFDLIEKDRQTLCLVEKLCQRFRMTINERQWRDLAFCLSLLNYSERSITKLYENMICFADKLSIDAVYDCFVAIINASRKMPNIKNETKQILDEFEQKVNECRSKGVNEDESEIRQVIGIKPNSSAMKRHSKPPSAQKSALKTAPRSTKSKPIKTARKIFDFAEDDEEDDDFVPQAKVINKGNERERAQRERKKRIAQLFDDSDEED</sequence>
<gene>
    <name evidence="14" type="ORF">B4U79_13901</name>
</gene>
<comment type="subcellular location">
    <subcellularLocation>
        <location evidence="2">Chromosome</location>
    </subcellularLocation>
    <subcellularLocation>
        <location evidence="1">Nucleus</location>
    </subcellularLocation>
</comment>
<reference evidence="14 15" key="1">
    <citation type="journal article" date="2018" name="Gigascience">
        <title>Genomes of trombidid mites reveal novel predicted allergens and laterally-transferred genes associated with secondary metabolism.</title>
        <authorList>
            <person name="Dong X."/>
            <person name="Chaisiri K."/>
            <person name="Xia D."/>
            <person name="Armstrong S.D."/>
            <person name="Fang Y."/>
            <person name="Donnelly M.J."/>
            <person name="Kadowaki T."/>
            <person name="McGarry J.W."/>
            <person name="Darby A.C."/>
            <person name="Makepeace B.L."/>
        </authorList>
    </citation>
    <scope>NUCLEOTIDE SEQUENCE [LARGE SCALE GENOMIC DNA]</scope>
    <source>
        <strain evidence="14">UoL-WK</strain>
    </source>
</reference>
<dbReference type="STRING" id="1965070.A0A3S3NX17"/>
<dbReference type="InterPro" id="IPR024324">
    <property type="entry name" value="Condensin_cplx_su1_N"/>
</dbReference>
<dbReference type="InterPro" id="IPR011989">
    <property type="entry name" value="ARM-like"/>
</dbReference>
<dbReference type="Pfam" id="PF12717">
    <property type="entry name" value="Cnd1"/>
    <property type="match status" value="1"/>
</dbReference>
<evidence type="ECO:0000256" key="1">
    <source>
        <dbReference type="ARBA" id="ARBA00004123"/>
    </source>
</evidence>
<feature type="domain" description="Condensin complex subunit 1 N-terminal" evidence="13">
    <location>
        <begin position="78"/>
        <end position="219"/>
    </location>
</feature>
<protein>
    <recommendedName>
        <fullName evidence="10">Condensin complex subunit 1</fullName>
    </recommendedName>
</protein>
<evidence type="ECO:0000256" key="4">
    <source>
        <dbReference type="ARBA" id="ARBA00022454"/>
    </source>
</evidence>
<evidence type="ECO:0000256" key="6">
    <source>
        <dbReference type="ARBA" id="ARBA00022776"/>
    </source>
</evidence>
<dbReference type="InterPro" id="IPR007673">
    <property type="entry name" value="Condensin_cplx_su1"/>
</dbReference>
<keyword evidence="4" id="KW-0158">Chromosome</keyword>
<feature type="compositionally biased region" description="Polar residues" evidence="11">
    <location>
        <begin position="979"/>
        <end position="990"/>
    </location>
</feature>
<evidence type="ECO:0000256" key="5">
    <source>
        <dbReference type="ARBA" id="ARBA00022618"/>
    </source>
</evidence>
<dbReference type="EMBL" id="NCKU01001970">
    <property type="protein sequence ID" value="RWS10767.1"/>
    <property type="molecule type" value="Genomic_DNA"/>
</dbReference>
<evidence type="ECO:0000256" key="3">
    <source>
        <dbReference type="ARBA" id="ARBA00009606"/>
    </source>
</evidence>
<evidence type="ECO:0000256" key="11">
    <source>
        <dbReference type="SAM" id="MobiDB-lite"/>
    </source>
</evidence>
<evidence type="ECO:0000256" key="2">
    <source>
        <dbReference type="ARBA" id="ARBA00004286"/>
    </source>
</evidence>
<dbReference type="PIRSF" id="PIRSF017127">
    <property type="entry name" value="Condensin_D2"/>
    <property type="match status" value="1"/>
</dbReference>
<evidence type="ECO:0000313" key="14">
    <source>
        <dbReference type="EMBL" id="RWS10767.1"/>
    </source>
</evidence>
<dbReference type="PANTHER" id="PTHR14222">
    <property type="entry name" value="CONDENSIN"/>
    <property type="match status" value="1"/>
</dbReference>
<dbReference type="GO" id="GO:0010032">
    <property type="term" value="P:meiotic chromosome condensation"/>
    <property type="evidence" value="ECO:0007669"/>
    <property type="project" value="TreeGrafter"/>
</dbReference>
<evidence type="ECO:0000256" key="10">
    <source>
        <dbReference type="PIRNR" id="PIRNR017127"/>
    </source>
</evidence>
<evidence type="ECO:0000256" key="7">
    <source>
        <dbReference type="ARBA" id="ARBA00023067"/>
    </source>
</evidence>
<keyword evidence="6 10" id="KW-0498">Mitosis</keyword>
<keyword evidence="7 10" id="KW-0226">DNA condensation</keyword>
<feature type="region of interest" description="Disordered" evidence="11">
    <location>
        <begin position="962"/>
        <end position="991"/>
    </location>
</feature>
<feature type="compositionally biased region" description="Acidic residues" evidence="11">
    <location>
        <begin position="1375"/>
        <end position="1385"/>
    </location>
</feature>
<proteinExistence type="inferred from homology"/>
<feature type="compositionally biased region" description="Basic residues" evidence="11">
    <location>
        <begin position="967"/>
        <end position="977"/>
    </location>
</feature>
<evidence type="ECO:0000256" key="9">
    <source>
        <dbReference type="ARBA" id="ARBA00023306"/>
    </source>
</evidence>
<feature type="domain" description="Condensin complex subunit 1 C-terminal" evidence="12">
    <location>
        <begin position="1091"/>
        <end position="1252"/>
    </location>
</feature>
<comment type="caution">
    <text evidence="14">The sequence shown here is derived from an EMBL/GenBank/DDBJ whole genome shotgun (WGS) entry which is preliminary data.</text>
</comment>
<dbReference type="GO" id="GO:0000796">
    <property type="term" value="C:condensin complex"/>
    <property type="evidence" value="ECO:0007669"/>
    <property type="project" value="TreeGrafter"/>
</dbReference>
<dbReference type="OrthoDB" id="436262at2759"/>
<feature type="compositionally biased region" description="Basic residues" evidence="11">
    <location>
        <begin position="1361"/>
        <end position="1370"/>
    </location>
</feature>
<dbReference type="GO" id="GO:0051301">
    <property type="term" value="P:cell division"/>
    <property type="evidence" value="ECO:0007669"/>
    <property type="project" value="UniProtKB-KW"/>
</dbReference>
<evidence type="ECO:0000259" key="13">
    <source>
        <dbReference type="Pfam" id="PF12922"/>
    </source>
</evidence>
<dbReference type="GO" id="GO:0005634">
    <property type="term" value="C:nucleus"/>
    <property type="evidence" value="ECO:0007669"/>
    <property type="project" value="UniProtKB-SubCell"/>
</dbReference>
<dbReference type="Pfam" id="PF12922">
    <property type="entry name" value="Cnd1_N"/>
    <property type="match status" value="1"/>
</dbReference>
<accession>A0A3S3NX17</accession>
<evidence type="ECO:0000259" key="12">
    <source>
        <dbReference type="Pfam" id="PF12717"/>
    </source>
</evidence>
<dbReference type="GO" id="GO:0042393">
    <property type="term" value="F:histone binding"/>
    <property type="evidence" value="ECO:0007669"/>
    <property type="project" value="TreeGrafter"/>
</dbReference>
<dbReference type="SUPFAM" id="SSF48371">
    <property type="entry name" value="ARM repeat"/>
    <property type="match status" value="1"/>
</dbReference>
<keyword evidence="15" id="KW-1185">Reference proteome</keyword>
<keyword evidence="5 10" id="KW-0132">Cell division</keyword>
<name>A0A3S3NX17_9ACAR</name>
<dbReference type="InterPro" id="IPR032682">
    <property type="entry name" value="Cnd1_C"/>
</dbReference>
<dbReference type="Proteomes" id="UP000285301">
    <property type="component" value="Unassembled WGS sequence"/>
</dbReference>
<dbReference type="PANTHER" id="PTHR14222:SF2">
    <property type="entry name" value="CONDENSIN COMPLEX SUBUNIT 1"/>
    <property type="match status" value="1"/>
</dbReference>
<keyword evidence="9 10" id="KW-0131">Cell cycle</keyword>
<feature type="region of interest" description="Disordered" evidence="11">
    <location>
        <begin position="1336"/>
        <end position="1420"/>
    </location>
</feature>
<evidence type="ECO:0000256" key="8">
    <source>
        <dbReference type="ARBA" id="ARBA00023242"/>
    </source>
</evidence>
<dbReference type="GO" id="GO:0007076">
    <property type="term" value="P:mitotic chromosome condensation"/>
    <property type="evidence" value="ECO:0007669"/>
    <property type="project" value="InterPro"/>
</dbReference>